<reference evidence="3" key="1">
    <citation type="submission" date="2022-11" db="UniProtKB">
        <authorList>
            <consortium name="WormBaseParasite"/>
        </authorList>
    </citation>
    <scope>IDENTIFICATION</scope>
</reference>
<keyword evidence="2" id="KW-1185">Reference proteome</keyword>
<keyword evidence="1" id="KW-0812">Transmembrane</keyword>
<evidence type="ECO:0000313" key="3">
    <source>
        <dbReference type="WBParaSite" id="ACRNAN_scaffold252.g26907.t1"/>
    </source>
</evidence>
<evidence type="ECO:0000256" key="1">
    <source>
        <dbReference type="SAM" id="Phobius"/>
    </source>
</evidence>
<dbReference type="Proteomes" id="UP000887540">
    <property type="component" value="Unplaced"/>
</dbReference>
<dbReference type="AlphaFoldDB" id="A0A914DER8"/>
<protein>
    <submittedName>
        <fullName evidence="3">Uncharacterized protein</fullName>
    </submittedName>
</protein>
<feature type="transmembrane region" description="Helical" evidence="1">
    <location>
        <begin position="84"/>
        <end position="107"/>
    </location>
</feature>
<evidence type="ECO:0000313" key="2">
    <source>
        <dbReference type="Proteomes" id="UP000887540"/>
    </source>
</evidence>
<accession>A0A914DER8</accession>
<proteinExistence type="predicted"/>
<name>A0A914DER8_9BILA</name>
<sequence>MIISKRVFRLSAYTMMANVALSDAIMLIVAGVVCGLNLIWPTMDQCLETHKRMDNFSEIDSTLRSTDLSNDQTLSTIEKDNCHLLSYCLSFFEITSWTAGVVSYAYLGLNRCVAICFYGTKAKIFNQVTVAVVASVSTWLIGIIPACIGTFPTPLVGNLMEMWSISFKSINGQRS</sequence>
<organism evidence="2 3">
    <name type="scientific">Acrobeloides nanus</name>
    <dbReference type="NCBI Taxonomy" id="290746"/>
    <lineage>
        <taxon>Eukaryota</taxon>
        <taxon>Metazoa</taxon>
        <taxon>Ecdysozoa</taxon>
        <taxon>Nematoda</taxon>
        <taxon>Chromadorea</taxon>
        <taxon>Rhabditida</taxon>
        <taxon>Tylenchina</taxon>
        <taxon>Cephalobomorpha</taxon>
        <taxon>Cephaloboidea</taxon>
        <taxon>Cephalobidae</taxon>
        <taxon>Acrobeloides</taxon>
    </lineage>
</organism>
<keyword evidence="1" id="KW-0472">Membrane</keyword>
<keyword evidence="1" id="KW-1133">Transmembrane helix</keyword>
<dbReference type="Gene3D" id="1.20.1070.10">
    <property type="entry name" value="Rhodopsin 7-helix transmembrane proteins"/>
    <property type="match status" value="1"/>
</dbReference>
<feature type="transmembrane region" description="Helical" evidence="1">
    <location>
        <begin position="128"/>
        <end position="151"/>
    </location>
</feature>
<feature type="transmembrane region" description="Helical" evidence="1">
    <location>
        <begin position="12"/>
        <end position="40"/>
    </location>
</feature>
<dbReference type="WBParaSite" id="ACRNAN_scaffold252.g26907.t1">
    <property type="protein sequence ID" value="ACRNAN_scaffold252.g26907.t1"/>
    <property type="gene ID" value="ACRNAN_scaffold252.g26907"/>
</dbReference>